<accession>A0A5C2SA13</accession>
<dbReference type="Proteomes" id="UP000313359">
    <property type="component" value="Unassembled WGS sequence"/>
</dbReference>
<keyword evidence="2" id="KW-1185">Reference proteome</keyword>
<proteinExistence type="predicted"/>
<name>A0A5C2SA13_9APHY</name>
<organism evidence="1 2">
    <name type="scientific">Lentinus tigrinus ALCF2SS1-6</name>
    <dbReference type="NCBI Taxonomy" id="1328759"/>
    <lineage>
        <taxon>Eukaryota</taxon>
        <taxon>Fungi</taxon>
        <taxon>Dikarya</taxon>
        <taxon>Basidiomycota</taxon>
        <taxon>Agaricomycotina</taxon>
        <taxon>Agaricomycetes</taxon>
        <taxon>Polyporales</taxon>
        <taxon>Polyporaceae</taxon>
        <taxon>Lentinus</taxon>
    </lineage>
</organism>
<gene>
    <name evidence="1" type="ORF">L227DRAFT_94451</name>
</gene>
<dbReference type="AlphaFoldDB" id="A0A5C2SA13"/>
<reference evidence="1" key="1">
    <citation type="journal article" date="2018" name="Genome Biol. Evol.">
        <title>Genomics and development of Lentinus tigrinus, a white-rot wood-decaying mushroom with dimorphic fruiting bodies.</title>
        <authorList>
            <person name="Wu B."/>
            <person name="Xu Z."/>
            <person name="Knudson A."/>
            <person name="Carlson A."/>
            <person name="Chen N."/>
            <person name="Kovaka S."/>
            <person name="LaButti K."/>
            <person name="Lipzen A."/>
            <person name="Pennachio C."/>
            <person name="Riley R."/>
            <person name="Schakwitz W."/>
            <person name="Umezawa K."/>
            <person name="Ohm R.A."/>
            <person name="Grigoriev I.V."/>
            <person name="Nagy L.G."/>
            <person name="Gibbons J."/>
            <person name="Hibbett D."/>
        </authorList>
    </citation>
    <scope>NUCLEOTIDE SEQUENCE [LARGE SCALE GENOMIC DNA]</scope>
    <source>
        <strain evidence="1">ALCF2SS1-6</strain>
    </source>
</reference>
<evidence type="ECO:0000313" key="1">
    <source>
        <dbReference type="EMBL" id="RPD60672.1"/>
    </source>
</evidence>
<evidence type="ECO:0000313" key="2">
    <source>
        <dbReference type="Proteomes" id="UP000313359"/>
    </source>
</evidence>
<protein>
    <submittedName>
        <fullName evidence="1">Uncharacterized protein</fullName>
    </submittedName>
</protein>
<sequence length="108" mass="12160">MGVGEIYCICCCALRCMGMAMALRPRWQSLNVQAHVDVHGAVSGICALDSTYMRCAQVSSFRILDHCIHTQRSLPTETMRCRRALVCFVAYCGEAQLKWQPHARKLKP</sequence>
<dbReference type="EMBL" id="ML122265">
    <property type="protein sequence ID" value="RPD60672.1"/>
    <property type="molecule type" value="Genomic_DNA"/>
</dbReference>